<feature type="non-terminal residue" evidence="1">
    <location>
        <position position="1"/>
    </location>
</feature>
<name>A0AAN4Z763_9BILA</name>
<comment type="caution">
    <text evidence="1">The sequence shown here is derived from an EMBL/GenBank/DDBJ whole genome shotgun (WGS) entry which is preliminary data.</text>
</comment>
<gene>
    <name evidence="1" type="ORF">PMAYCL1PPCAC_01905</name>
</gene>
<proteinExistence type="predicted"/>
<evidence type="ECO:0000313" key="1">
    <source>
        <dbReference type="EMBL" id="GMR31710.1"/>
    </source>
</evidence>
<dbReference type="Proteomes" id="UP001328107">
    <property type="component" value="Unassembled WGS sequence"/>
</dbReference>
<dbReference type="AlphaFoldDB" id="A0AAN4Z763"/>
<accession>A0AAN4Z763</accession>
<dbReference type="EMBL" id="BTRK01000001">
    <property type="protein sequence ID" value="GMR31710.1"/>
    <property type="molecule type" value="Genomic_DNA"/>
</dbReference>
<protein>
    <submittedName>
        <fullName evidence="1">Uncharacterized protein</fullName>
    </submittedName>
</protein>
<feature type="non-terminal residue" evidence="1">
    <location>
        <position position="60"/>
    </location>
</feature>
<keyword evidence="2" id="KW-1185">Reference proteome</keyword>
<reference evidence="2" key="1">
    <citation type="submission" date="2022-10" db="EMBL/GenBank/DDBJ databases">
        <title>Genome assembly of Pristionchus species.</title>
        <authorList>
            <person name="Yoshida K."/>
            <person name="Sommer R.J."/>
        </authorList>
    </citation>
    <scope>NUCLEOTIDE SEQUENCE [LARGE SCALE GENOMIC DNA]</scope>
    <source>
        <strain evidence="2">RS5460</strain>
    </source>
</reference>
<evidence type="ECO:0000313" key="2">
    <source>
        <dbReference type="Proteomes" id="UP001328107"/>
    </source>
</evidence>
<sequence length="60" mass="6431">VVGDHVSIGEILAQAERIRVFAANIEQHQTSIVPLEKIVRARLQSLTSGGGVRLLPSRGS</sequence>
<organism evidence="1 2">
    <name type="scientific">Pristionchus mayeri</name>
    <dbReference type="NCBI Taxonomy" id="1317129"/>
    <lineage>
        <taxon>Eukaryota</taxon>
        <taxon>Metazoa</taxon>
        <taxon>Ecdysozoa</taxon>
        <taxon>Nematoda</taxon>
        <taxon>Chromadorea</taxon>
        <taxon>Rhabditida</taxon>
        <taxon>Rhabditina</taxon>
        <taxon>Diplogasteromorpha</taxon>
        <taxon>Diplogasteroidea</taxon>
        <taxon>Neodiplogasteridae</taxon>
        <taxon>Pristionchus</taxon>
    </lineage>
</organism>